<protein>
    <submittedName>
        <fullName evidence="1">Uncharacterized protein</fullName>
    </submittedName>
</protein>
<accession>A0A4R9K5U1</accession>
<evidence type="ECO:0000313" key="1">
    <source>
        <dbReference type="EMBL" id="TGL60667.1"/>
    </source>
</evidence>
<comment type="caution">
    <text evidence="1">The sequence shown here is derived from an EMBL/GenBank/DDBJ whole genome shotgun (WGS) entry which is preliminary data.</text>
</comment>
<dbReference type="EMBL" id="RQGF01000028">
    <property type="protein sequence ID" value="TGL60667.1"/>
    <property type="molecule type" value="Genomic_DNA"/>
</dbReference>
<organism evidence="1 2">
    <name type="scientific">Leptospira sarikeiensis</name>
    <dbReference type="NCBI Taxonomy" id="2484943"/>
    <lineage>
        <taxon>Bacteria</taxon>
        <taxon>Pseudomonadati</taxon>
        <taxon>Spirochaetota</taxon>
        <taxon>Spirochaetia</taxon>
        <taxon>Leptospirales</taxon>
        <taxon>Leptospiraceae</taxon>
        <taxon>Leptospira</taxon>
    </lineage>
</organism>
<dbReference type="AlphaFoldDB" id="A0A4R9K5U1"/>
<reference evidence="1" key="1">
    <citation type="journal article" date="2019" name="PLoS Negl. Trop. Dis.">
        <title>Revisiting the worldwide diversity of Leptospira species in the environment.</title>
        <authorList>
            <person name="Vincent A.T."/>
            <person name="Schiettekatte O."/>
            <person name="Bourhy P."/>
            <person name="Veyrier F.J."/>
            <person name="Picardeau M."/>
        </authorList>
    </citation>
    <scope>NUCLEOTIDE SEQUENCE [LARGE SCALE GENOMIC DNA]</scope>
    <source>
        <strain evidence="1">201702455</strain>
    </source>
</reference>
<sequence length="275" mass="31879">MSSTFAKNYYSLYGIRIDQSLKHTQAELGDPSKVHSFEDGYQAFFFKKDGHILVLETEPFQPDRIWSIQIEGANVPVERGLNGVIPGDTRAKVIEVFGPPEKERKATNSLDNKEIPGTSLMTYYENGNFSFEIKNDKVSSIKIVLRLEKDPKELPDPMDFISVLKTKNESEMIRLMAGDPVFSQDGKSFYPQESMLSFLRKKETVDFLFGKEGVSELTGRDLFNSNMRFFENGPFGWAIRYTKNRKVFEFVYVKLYEEWVLWEINTFSPEFEMKK</sequence>
<evidence type="ECO:0000313" key="2">
    <source>
        <dbReference type="Proteomes" id="UP000297762"/>
    </source>
</evidence>
<dbReference type="Proteomes" id="UP000297762">
    <property type="component" value="Unassembled WGS sequence"/>
</dbReference>
<keyword evidence="2" id="KW-1185">Reference proteome</keyword>
<proteinExistence type="predicted"/>
<name>A0A4R9K5U1_9LEPT</name>
<gene>
    <name evidence="1" type="ORF">EHQ64_12635</name>
</gene>
<dbReference type="OrthoDB" id="322818at2"/>